<keyword evidence="12 25" id="KW-0460">Magnesium</keyword>
<dbReference type="HAMAP" id="MF_00047">
    <property type="entry name" value="Dala_Dala_lig"/>
    <property type="match status" value="1"/>
</dbReference>
<dbReference type="SUPFAM" id="SSF52440">
    <property type="entry name" value="PreATP-grasp domain"/>
    <property type="match status" value="1"/>
</dbReference>
<dbReference type="GO" id="GO:0005524">
    <property type="term" value="F:ATP binding"/>
    <property type="evidence" value="ECO:0007669"/>
    <property type="project" value="UniProtKB-UniRule"/>
</dbReference>
<evidence type="ECO:0000256" key="15">
    <source>
        <dbReference type="ARBA" id="ARBA00023211"/>
    </source>
</evidence>
<dbReference type="Proteomes" id="UP000199568">
    <property type="component" value="Unassembled WGS sequence"/>
</dbReference>
<dbReference type="Pfam" id="PF01820">
    <property type="entry name" value="Dala_Dala_lig_N"/>
    <property type="match status" value="1"/>
</dbReference>
<feature type="binding site" evidence="24">
    <location>
        <begin position="171"/>
        <end position="173"/>
    </location>
    <ligand>
        <name>ATP</name>
        <dbReference type="ChEBI" id="CHEBI:30616"/>
    </ligand>
</feature>
<name>A0A1I0AKJ3_9FIRM</name>
<dbReference type="InterPro" id="IPR005905">
    <property type="entry name" value="D_ala_D_ala"/>
</dbReference>
<dbReference type="EC" id="6.3.2.4" evidence="6 22"/>
<dbReference type="PROSITE" id="PS50975">
    <property type="entry name" value="ATP_GRASP"/>
    <property type="match status" value="1"/>
</dbReference>
<evidence type="ECO:0000256" key="13">
    <source>
        <dbReference type="ARBA" id="ARBA00022960"/>
    </source>
</evidence>
<dbReference type="SUPFAM" id="SSF56059">
    <property type="entry name" value="Glutathione synthetase ATP-binding domain-like"/>
    <property type="match status" value="1"/>
</dbReference>
<comment type="pathway">
    <text evidence="18">Glycan biosynthesis.</text>
</comment>
<dbReference type="GO" id="GO:0009252">
    <property type="term" value="P:peptidoglycan biosynthetic process"/>
    <property type="evidence" value="ECO:0007669"/>
    <property type="project" value="UniProtKB-UniRule"/>
</dbReference>
<keyword evidence="10 24" id="KW-0547">Nucleotide-binding</keyword>
<accession>A0A1I0AKJ3</accession>
<evidence type="ECO:0000256" key="12">
    <source>
        <dbReference type="ARBA" id="ARBA00022842"/>
    </source>
</evidence>
<dbReference type="GO" id="GO:0046872">
    <property type="term" value="F:metal ion binding"/>
    <property type="evidence" value="ECO:0007669"/>
    <property type="project" value="UniProtKB-KW"/>
</dbReference>
<proteinExistence type="inferred from homology"/>
<evidence type="ECO:0000256" key="21">
    <source>
        <dbReference type="ARBA" id="ARBA00077154"/>
    </source>
</evidence>
<evidence type="ECO:0000256" key="7">
    <source>
        <dbReference type="ARBA" id="ARBA00022490"/>
    </source>
</evidence>
<comment type="pathway">
    <text evidence="4 22">Cell wall biogenesis; peptidoglycan biosynthesis.</text>
</comment>
<dbReference type="GO" id="GO:0005829">
    <property type="term" value="C:cytosol"/>
    <property type="evidence" value="ECO:0007669"/>
    <property type="project" value="TreeGrafter"/>
</dbReference>
<dbReference type="InterPro" id="IPR011095">
    <property type="entry name" value="Dala_Dala_lig_C"/>
</dbReference>
<protein>
    <recommendedName>
        <fullName evidence="19 22">D-alanine--D-alanine ligase</fullName>
        <ecNumber evidence="6 22">6.3.2.4</ecNumber>
    </recommendedName>
    <alternativeName>
        <fullName evidence="21 22">D-Ala-D-Ala ligase</fullName>
    </alternativeName>
    <alternativeName>
        <fullName evidence="20 22">D-alanylalanine synthetase</fullName>
    </alternativeName>
</protein>
<organism evidence="28 29">
    <name type="scientific">Natronincola peptidivorans</name>
    <dbReference type="NCBI Taxonomy" id="426128"/>
    <lineage>
        <taxon>Bacteria</taxon>
        <taxon>Bacillati</taxon>
        <taxon>Bacillota</taxon>
        <taxon>Clostridia</taxon>
        <taxon>Peptostreptococcales</taxon>
        <taxon>Natronincolaceae</taxon>
        <taxon>Natronincola</taxon>
    </lineage>
</organism>
<keyword evidence="16 22" id="KW-0961">Cell wall biogenesis/degradation</keyword>
<dbReference type="InterPro" id="IPR000291">
    <property type="entry name" value="D-Ala_lig_Van_CS"/>
</dbReference>
<evidence type="ECO:0000256" key="9">
    <source>
        <dbReference type="ARBA" id="ARBA00022723"/>
    </source>
</evidence>
<dbReference type="Gene3D" id="3.30.470.20">
    <property type="entry name" value="ATP-grasp fold, B domain"/>
    <property type="match status" value="1"/>
</dbReference>
<evidence type="ECO:0000256" key="26">
    <source>
        <dbReference type="PROSITE-ProRule" id="PRU00409"/>
    </source>
</evidence>
<dbReference type="PROSITE" id="PS00843">
    <property type="entry name" value="DALA_DALA_LIGASE_1"/>
    <property type="match status" value="1"/>
</dbReference>
<evidence type="ECO:0000313" key="29">
    <source>
        <dbReference type="Proteomes" id="UP000199568"/>
    </source>
</evidence>
<evidence type="ECO:0000256" key="8">
    <source>
        <dbReference type="ARBA" id="ARBA00022598"/>
    </source>
</evidence>
<dbReference type="GO" id="GO:0071555">
    <property type="term" value="P:cell wall organization"/>
    <property type="evidence" value="ECO:0007669"/>
    <property type="project" value="UniProtKB-KW"/>
</dbReference>
<feature type="binding site" evidence="25">
    <location>
        <position position="303"/>
    </location>
    <ligand>
        <name>Mg(2+)</name>
        <dbReference type="ChEBI" id="CHEBI:18420"/>
        <label>1</label>
    </ligand>
</feature>
<comment type="cofactor">
    <cofactor evidence="1">
        <name>Mn(2+)</name>
        <dbReference type="ChEBI" id="CHEBI:29035"/>
    </cofactor>
</comment>
<comment type="subcellular location">
    <subcellularLocation>
        <location evidence="3 22">Cytoplasm</location>
    </subcellularLocation>
</comment>
<comment type="similarity">
    <text evidence="5 22">Belongs to the D-alanine--D-alanine ligase family.</text>
</comment>
<dbReference type="UniPathway" id="UPA00219"/>
<dbReference type="NCBIfam" id="NF002528">
    <property type="entry name" value="PRK01966.1-4"/>
    <property type="match status" value="1"/>
</dbReference>
<dbReference type="FunFam" id="3.30.470.20:FF:000008">
    <property type="entry name" value="D-alanine--D-alanine ligase"/>
    <property type="match status" value="1"/>
</dbReference>
<dbReference type="AlphaFoldDB" id="A0A1I0AKJ3"/>
<comment type="function">
    <text evidence="2 22">Cell wall formation.</text>
</comment>
<dbReference type="InterPro" id="IPR011127">
    <property type="entry name" value="Dala_Dala_lig_N"/>
</dbReference>
<evidence type="ECO:0000256" key="19">
    <source>
        <dbReference type="ARBA" id="ARBA00068427"/>
    </source>
</evidence>
<keyword evidence="8 22" id="KW-0436">Ligase</keyword>
<comment type="catalytic activity">
    <reaction evidence="17 22">
        <text>2 D-alanine + ATP = D-alanyl-D-alanine + ADP + phosphate + H(+)</text>
        <dbReference type="Rhea" id="RHEA:11224"/>
        <dbReference type="ChEBI" id="CHEBI:15378"/>
        <dbReference type="ChEBI" id="CHEBI:30616"/>
        <dbReference type="ChEBI" id="CHEBI:43474"/>
        <dbReference type="ChEBI" id="CHEBI:57416"/>
        <dbReference type="ChEBI" id="CHEBI:57822"/>
        <dbReference type="ChEBI" id="CHEBI:456216"/>
        <dbReference type="EC" id="6.3.2.4"/>
    </reaction>
</comment>
<evidence type="ECO:0000256" key="3">
    <source>
        <dbReference type="ARBA" id="ARBA00004496"/>
    </source>
</evidence>
<evidence type="ECO:0000256" key="22">
    <source>
        <dbReference type="HAMAP-Rule" id="MF_00047"/>
    </source>
</evidence>
<evidence type="ECO:0000256" key="23">
    <source>
        <dbReference type="PIRSR" id="PIRSR039102-1"/>
    </source>
</evidence>
<dbReference type="Gene3D" id="3.40.50.20">
    <property type="match status" value="1"/>
</dbReference>
<dbReference type="InterPro" id="IPR013815">
    <property type="entry name" value="ATP_grasp_subdomain_1"/>
</dbReference>
<dbReference type="GO" id="GO:0008360">
    <property type="term" value="P:regulation of cell shape"/>
    <property type="evidence" value="ECO:0007669"/>
    <property type="project" value="UniProtKB-KW"/>
</dbReference>
<evidence type="ECO:0000256" key="24">
    <source>
        <dbReference type="PIRSR" id="PIRSR039102-2"/>
    </source>
</evidence>
<keyword evidence="13 22" id="KW-0133">Cell shape</keyword>
<evidence type="ECO:0000256" key="4">
    <source>
        <dbReference type="ARBA" id="ARBA00004752"/>
    </source>
</evidence>
<feature type="binding site" evidence="24">
    <location>
        <begin position="179"/>
        <end position="180"/>
    </location>
    <ligand>
        <name>ATP</name>
        <dbReference type="ChEBI" id="CHEBI:30616"/>
    </ligand>
</feature>
<feature type="binding site" evidence="25">
    <location>
        <position position="289"/>
    </location>
    <ligand>
        <name>Mg(2+)</name>
        <dbReference type="ChEBI" id="CHEBI:18420"/>
        <label>1</label>
    </ligand>
</feature>
<evidence type="ECO:0000256" key="16">
    <source>
        <dbReference type="ARBA" id="ARBA00023316"/>
    </source>
</evidence>
<feature type="binding site" evidence="24">
    <location>
        <begin position="209"/>
        <end position="216"/>
    </location>
    <ligand>
        <name>ATP</name>
        <dbReference type="ChEBI" id="CHEBI:30616"/>
    </ligand>
</feature>
<feature type="binding site" evidence="24">
    <location>
        <position position="126"/>
    </location>
    <ligand>
        <name>ATP</name>
        <dbReference type="ChEBI" id="CHEBI:30616"/>
    </ligand>
</feature>
<feature type="active site" evidence="23">
    <location>
        <position position="16"/>
    </location>
</feature>
<feature type="active site" evidence="23">
    <location>
        <position position="179"/>
    </location>
</feature>
<keyword evidence="15 25" id="KW-0464">Manganese</keyword>
<evidence type="ECO:0000256" key="6">
    <source>
        <dbReference type="ARBA" id="ARBA00012216"/>
    </source>
</evidence>
<dbReference type="NCBIfam" id="NF002378">
    <property type="entry name" value="PRK01372.1"/>
    <property type="match status" value="1"/>
</dbReference>
<dbReference type="RefSeq" id="WP_090440106.1">
    <property type="nucleotide sequence ID" value="NZ_FOHU01000003.1"/>
</dbReference>
<dbReference type="Pfam" id="PF07478">
    <property type="entry name" value="Dala_Dala_lig_C"/>
    <property type="match status" value="1"/>
</dbReference>
<evidence type="ECO:0000256" key="14">
    <source>
        <dbReference type="ARBA" id="ARBA00022984"/>
    </source>
</evidence>
<keyword evidence="7 22" id="KW-0963">Cytoplasm</keyword>
<dbReference type="NCBIfam" id="TIGR01205">
    <property type="entry name" value="D_ala_D_alaTIGR"/>
    <property type="match status" value="1"/>
</dbReference>
<dbReference type="PANTHER" id="PTHR23132">
    <property type="entry name" value="D-ALANINE--D-ALANINE LIGASE"/>
    <property type="match status" value="1"/>
</dbReference>
<dbReference type="InterPro" id="IPR016185">
    <property type="entry name" value="PreATP-grasp_dom_sf"/>
</dbReference>
<dbReference type="PIRSF" id="PIRSF039102">
    <property type="entry name" value="Ddl/VanB"/>
    <property type="match status" value="1"/>
</dbReference>
<keyword evidence="11 26" id="KW-0067">ATP-binding</keyword>
<evidence type="ECO:0000313" key="28">
    <source>
        <dbReference type="EMBL" id="SES94371.1"/>
    </source>
</evidence>
<reference evidence="28 29" key="1">
    <citation type="submission" date="2016-10" db="EMBL/GenBank/DDBJ databases">
        <authorList>
            <person name="de Groot N.N."/>
        </authorList>
    </citation>
    <scope>NUCLEOTIDE SEQUENCE [LARGE SCALE GENOMIC DNA]</scope>
    <source>
        <strain evidence="28 29">DSM 18979</strain>
    </source>
</reference>
<dbReference type="InterPro" id="IPR011761">
    <property type="entry name" value="ATP-grasp"/>
</dbReference>
<keyword evidence="14 22" id="KW-0573">Peptidoglycan synthesis</keyword>
<feature type="binding site" evidence="25">
    <location>
        <position position="305"/>
    </location>
    <ligand>
        <name>Mg(2+)</name>
        <dbReference type="ChEBI" id="CHEBI:18420"/>
        <label>2</label>
    </ligand>
</feature>
<gene>
    <name evidence="22" type="primary">ddl</name>
    <name evidence="28" type="ORF">SAMN05660297_00951</name>
</gene>
<evidence type="ECO:0000256" key="1">
    <source>
        <dbReference type="ARBA" id="ARBA00001936"/>
    </source>
</evidence>
<dbReference type="STRING" id="426128.SAMN05660297_00951"/>
<comment type="cofactor">
    <cofactor evidence="25">
        <name>Mg(2+)</name>
        <dbReference type="ChEBI" id="CHEBI:18420"/>
    </cofactor>
    <cofactor evidence="25">
        <name>Mn(2+)</name>
        <dbReference type="ChEBI" id="CHEBI:29035"/>
    </cofactor>
    <text evidence="25">Binds 2 magnesium or manganese ions per subunit.</text>
</comment>
<evidence type="ECO:0000256" key="5">
    <source>
        <dbReference type="ARBA" id="ARBA00010871"/>
    </source>
</evidence>
<dbReference type="FunFam" id="3.30.1490.20:FF:000007">
    <property type="entry name" value="D-alanine--D-alanine ligase"/>
    <property type="match status" value="1"/>
</dbReference>
<dbReference type="Gene3D" id="3.30.1490.20">
    <property type="entry name" value="ATP-grasp fold, A domain"/>
    <property type="match status" value="1"/>
</dbReference>
<dbReference type="GO" id="GO:0008716">
    <property type="term" value="F:D-alanine-D-alanine ligase activity"/>
    <property type="evidence" value="ECO:0007669"/>
    <property type="project" value="UniProtKB-UniRule"/>
</dbReference>
<sequence length="350" mass="39481">MEKINVMVVFGGKSGEHEVSLMSATSILKVMDSQKYNVMKVGITKKGIWKRYDGPIDNIPTGEWENLATDEEIISLGKDTPQKIDVVLPVLHGPFGEDGTIQGLLEMLDIPYVGAGVLASSVGMDKAITKKLCSSEEIPQAQYIPMLHKEYKEKEIDYIEAIEEKLGYPVFVKPANLGSSVGISKAKDRQRLIEAIGLAFQYDRKIVVEEFINGREIECSVLGNDEPKASLPAEIIPSNEFYDYKDKYFDGTSSFQIPADLPEELTEEIRELSLQVYKLLDCCGLARVDFFVERETNKIYFNEINTMPGFTKISMYPKMWEVTGLPYEALIDELIVLAIERFQERPQGHQ</sequence>
<keyword evidence="29" id="KW-1185">Reference proteome</keyword>
<evidence type="ECO:0000256" key="17">
    <source>
        <dbReference type="ARBA" id="ARBA00047614"/>
    </source>
</evidence>
<dbReference type="PANTHER" id="PTHR23132:SF25">
    <property type="entry name" value="D-ALANINE--D-ALANINE LIGASE A"/>
    <property type="match status" value="1"/>
</dbReference>
<evidence type="ECO:0000256" key="11">
    <source>
        <dbReference type="ARBA" id="ARBA00022840"/>
    </source>
</evidence>
<feature type="binding site" evidence="24">
    <location>
        <begin position="302"/>
        <end position="303"/>
    </location>
    <ligand>
        <name>ATP</name>
        <dbReference type="ChEBI" id="CHEBI:30616"/>
    </ligand>
</feature>
<keyword evidence="9 25" id="KW-0479">Metal-binding</keyword>
<dbReference type="OrthoDB" id="9813261at2"/>
<feature type="active site" evidence="23">
    <location>
        <position position="314"/>
    </location>
</feature>
<evidence type="ECO:0000259" key="27">
    <source>
        <dbReference type="PROSITE" id="PS50975"/>
    </source>
</evidence>
<evidence type="ECO:0000256" key="20">
    <source>
        <dbReference type="ARBA" id="ARBA00076288"/>
    </source>
</evidence>
<feature type="domain" description="ATP-grasp" evidence="27">
    <location>
        <begin position="130"/>
        <end position="336"/>
    </location>
</feature>
<dbReference type="NCBIfam" id="NF002526">
    <property type="entry name" value="PRK01966.1-2"/>
    <property type="match status" value="1"/>
</dbReference>
<dbReference type="EMBL" id="FOHU01000003">
    <property type="protein sequence ID" value="SES94371.1"/>
    <property type="molecule type" value="Genomic_DNA"/>
</dbReference>
<evidence type="ECO:0000256" key="18">
    <source>
        <dbReference type="ARBA" id="ARBA00060592"/>
    </source>
</evidence>
<evidence type="ECO:0000256" key="10">
    <source>
        <dbReference type="ARBA" id="ARBA00022741"/>
    </source>
</evidence>
<evidence type="ECO:0000256" key="2">
    <source>
        <dbReference type="ARBA" id="ARBA00003921"/>
    </source>
</evidence>
<evidence type="ECO:0000256" key="25">
    <source>
        <dbReference type="PIRSR" id="PIRSR039102-3"/>
    </source>
</evidence>
<dbReference type="PROSITE" id="PS00844">
    <property type="entry name" value="DALA_DALA_LIGASE_2"/>
    <property type="match status" value="1"/>
</dbReference>
<feature type="binding site" evidence="25">
    <location>
        <position position="303"/>
    </location>
    <ligand>
        <name>Mg(2+)</name>
        <dbReference type="ChEBI" id="CHEBI:18420"/>
        <label>2</label>
    </ligand>
</feature>